<dbReference type="EMBL" id="GBXM01063201">
    <property type="protein sequence ID" value="JAH45376.1"/>
    <property type="molecule type" value="Transcribed_RNA"/>
</dbReference>
<proteinExistence type="predicted"/>
<reference evidence="1" key="1">
    <citation type="submission" date="2014-11" db="EMBL/GenBank/DDBJ databases">
        <authorList>
            <person name="Amaro Gonzalez C."/>
        </authorList>
    </citation>
    <scope>NUCLEOTIDE SEQUENCE</scope>
</reference>
<dbReference type="AlphaFoldDB" id="A0A0E9SVR0"/>
<protein>
    <submittedName>
        <fullName evidence="1">Uncharacterized protein</fullName>
    </submittedName>
</protein>
<sequence length="25" mass="3013">MNRMGNNLMNEKVLLHIHTCCQRQK</sequence>
<reference evidence="1" key="2">
    <citation type="journal article" date="2015" name="Fish Shellfish Immunol.">
        <title>Early steps in the European eel (Anguilla anguilla)-Vibrio vulnificus interaction in the gills: Role of the RtxA13 toxin.</title>
        <authorList>
            <person name="Callol A."/>
            <person name="Pajuelo D."/>
            <person name="Ebbesson L."/>
            <person name="Teles M."/>
            <person name="MacKenzie S."/>
            <person name="Amaro C."/>
        </authorList>
    </citation>
    <scope>NUCLEOTIDE SEQUENCE</scope>
</reference>
<evidence type="ECO:0000313" key="1">
    <source>
        <dbReference type="EMBL" id="JAH45376.1"/>
    </source>
</evidence>
<organism evidence="1">
    <name type="scientific">Anguilla anguilla</name>
    <name type="common">European freshwater eel</name>
    <name type="synonym">Muraena anguilla</name>
    <dbReference type="NCBI Taxonomy" id="7936"/>
    <lineage>
        <taxon>Eukaryota</taxon>
        <taxon>Metazoa</taxon>
        <taxon>Chordata</taxon>
        <taxon>Craniata</taxon>
        <taxon>Vertebrata</taxon>
        <taxon>Euteleostomi</taxon>
        <taxon>Actinopterygii</taxon>
        <taxon>Neopterygii</taxon>
        <taxon>Teleostei</taxon>
        <taxon>Anguilliformes</taxon>
        <taxon>Anguillidae</taxon>
        <taxon>Anguilla</taxon>
    </lineage>
</organism>
<name>A0A0E9SVR0_ANGAN</name>
<accession>A0A0E9SVR0</accession>